<proteinExistence type="inferred from homology"/>
<evidence type="ECO:0000313" key="6">
    <source>
        <dbReference type="Proteomes" id="UP000186878"/>
    </source>
</evidence>
<dbReference type="Proteomes" id="UP000186878">
    <property type="component" value="Unassembled WGS sequence"/>
</dbReference>
<feature type="binding site" evidence="4">
    <location>
        <position position="11"/>
    </location>
    <ligand>
        <name>a divalent metal cation</name>
        <dbReference type="ChEBI" id="CHEBI:60240"/>
        <label>1</label>
    </ligand>
</feature>
<name>A0A1Q8SW54_9GAMM</name>
<dbReference type="FunFam" id="3.20.20.140:FF:000005">
    <property type="entry name" value="TatD family hydrolase"/>
    <property type="match status" value="1"/>
</dbReference>
<dbReference type="PROSITE" id="PS01137">
    <property type="entry name" value="TATD_1"/>
    <property type="match status" value="1"/>
</dbReference>
<dbReference type="InterPro" id="IPR032466">
    <property type="entry name" value="Metal_Hydrolase"/>
</dbReference>
<dbReference type="PANTHER" id="PTHR46124:SF3">
    <property type="entry name" value="HYDROLASE"/>
    <property type="match status" value="1"/>
</dbReference>
<dbReference type="InterPro" id="IPR001130">
    <property type="entry name" value="TatD-like"/>
</dbReference>
<feature type="binding site" evidence="4">
    <location>
        <position position="130"/>
    </location>
    <ligand>
        <name>a divalent metal cation</name>
        <dbReference type="ChEBI" id="CHEBI:60240"/>
        <label>2</label>
    </ligand>
</feature>
<accession>A0A1Q8SW54</accession>
<evidence type="ECO:0000256" key="4">
    <source>
        <dbReference type="PIRSR" id="PIRSR005902-1"/>
    </source>
</evidence>
<feature type="binding site" evidence="4">
    <location>
        <position position="204"/>
    </location>
    <ligand>
        <name>a divalent metal cation</name>
        <dbReference type="ChEBI" id="CHEBI:60240"/>
        <label>1</label>
    </ligand>
</feature>
<dbReference type="Pfam" id="PF01026">
    <property type="entry name" value="TatD_DNase"/>
    <property type="match status" value="1"/>
</dbReference>
<dbReference type="OrthoDB" id="9810005at2"/>
<evidence type="ECO:0000256" key="2">
    <source>
        <dbReference type="ARBA" id="ARBA00022723"/>
    </source>
</evidence>
<dbReference type="Gene3D" id="3.20.20.140">
    <property type="entry name" value="Metal-dependent hydrolases"/>
    <property type="match status" value="1"/>
</dbReference>
<gene>
    <name evidence="5" type="ORF">BTW07_03020</name>
</gene>
<dbReference type="EMBL" id="MSDO01000003">
    <property type="protein sequence ID" value="OLO05667.1"/>
    <property type="molecule type" value="Genomic_DNA"/>
</dbReference>
<keyword evidence="3 5" id="KW-0378">Hydrolase</keyword>
<keyword evidence="6" id="KW-1185">Reference proteome</keyword>
<dbReference type="PIRSF" id="PIRSF005902">
    <property type="entry name" value="DNase_TatD"/>
    <property type="match status" value="1"/>
</dbReference>
<dbReference type="PANTHER" id="PTHR46124">
    <property type="entry name" value="D-AMINOACYL-TRNA DEACYLASE"/>
    <property type="match status" value="1"/>
</dbReference>
<dbReference type="InterPro" id="IPR018228">
    <property type="entry name" value="DNase_TatD-rel_CS"/>
</dbReference>
<organism evidence="5 6">
    <name type="scientific">Salinicola socius</name>
    <dbReference type="NCBI Taxonomy" id="404433"/>
    <lineage>
        <taxon>Bacteria</taxon>
        <taxon>Pseudomonadati</taxon>
        <taxon>Pseudomonadota</taxon>
        <taxon>Gammaproteobacteria</taxon>
        <taxon>Oceanospirillales</taxon>
        <taxon>Halomonadaceae</taxon>
        <taxon>Salinicola</taxon>
    </lineage>
</organism>
<feature type="binding site" evidence="4">
    <location>
        <position position="154"/>
    </location>
    <ligand>
        <name>a divalent metal cation</name>
        <dbReference type="ChEBI" id="CHEBI:60240"/>
        <label>2</label>
    </ligand>
</feature>
<evidence type="ECO:0000313" key="5">
    <source>
        <dbReference type="EMBL" id="OLO05667.1"/>
    </source>
</evidence>
<dbReference type="CDD" id="cd01310">
    <property type="entry name" value="TatD_DNAse"/>
    <property type="match status" value="1"/>
</dbReference>
<dbReference type="STRING" id="404433.BTW07_03020"/>
<dbReference type="AlphaFoldDB" id="A0A1Q8SW54"/>
<sequence>MNAPLFDAHCHLDFDCFDADRGAVFERARAAGVCRFMVPGTTRRRWKHVLALGAREGVAVSLGLHPYFIDSHGDSDLEALAEELGRHDRLVAIGECGIDARFETTLAQQWALFEAQLQLARQHRLPVVIHCVHADDQVAKRLRQLDLPRRGLVHAFGGSPQQARRFLDLGYTLGLGGAATYDRAQRLHRAVTMIPDDGFVLETDSPDMPLSGRQGQRNEPAYLMETLATIARLRGQTRDSVAANAWSNTCRLFGLDADGRAS</sequence>
<comment type="similarity">
    <text evidence="1">Belongs to the metallo-dependent hydrolases superfamily. TatD-type hydrolase family.</text>
</comment>
<keyword evidence="2 4" id="KW-0479">Metal-binding</keyword>
<protein>
    <submittedName>
        <fullName evidence="5">Hydrolase TatD</fullName>
    </submittedName>
</protein>
<comment type="caution">
    <text evidence="5">The sequence shown here is derived from an EMBL/GenBank/DDBJ whole genome shotgun (WGS) entry which is preliminary data.</text>
</comment>
<evidence type="ECO:0000256" key="3">
    <source>
        <dbReference type="ARBA" id="ARBA00022801"/>
    </source>
</evidence>
<dbReference type="SUPFAM" id="SSF51556">
    <property type="entry name" value="Metallo-dependent hydrolases"/>
    <property type="match status" value="1"/>
</dbReference>
<dbReference type="GO" id="GO:0005829">
    <property type="term" value="C:cytosol"/>
    <property type="evidence" value="ECO:0007669"/>
    <property type="project" value="TreeGrafter"/>
</dbReference>
<evidence type="ECO:0000256" key="1">
    <source>
        <dbReference type="ARBA" id="ARBA00009275"/>
    </source>
</evidence>
<feature type="binding site" evidence="4">
    <location>
        <position position="9"/>
    </location>
    <ligand>
        <name>a divalent metal cation</name>
        <dbReference type="ChEBI" id="CHEBI:60240"/>
        <label>1</label>
    </ligand>
</feature>
<dbReference type="GO" id="GO:0046872">
    <property type="term" value="F:metal ion binding"/>
    <property type="evidence" value="ECO:0007669"/>
    <property type="project" value="UniProtKB-KW"/>
</dbReference>
<dbReference type="GO" id="GO:0016788">
    <property type="term" value="F:hydrolase activity, acting on ester bonds"/>
    <property type="evidence" value="ECO:0007669"/>
    <property type="project" value="InterPro"/>
</dbReference>
<reference evidence="5 6" key="1">
    <citation type="submission" date="2016-12" db="EMBL/GenBank/DDBJ databases">
        <title>Draft genome sequences of strains Salinicola socius SMB35, Salinicola sp. MH3R3-1 and Chromohalobacter sp. SMB17 from the Verkhnekamsk potash mining region of Russia.</title>
        <authorList>
            <person name="Mavrodi D.V."/>
            <person name="Olsson B.E."/>
            <person name="Korsakova E.S."/>
            <person name="Pyankova A."/>
            <person name="Mavrodi O.V."/>
            <person name="Plotnikova E.G."/>
        </authorList>
    </citation>
    <scope>NUCLEOTIDE SEQUENCE [LARGE SCALE GENOMIC DNA]</scope>
    <source>
        <strain evidence="5 6">SMB35</strain>
    </source>
</reference>
<feature type="binding site" evidence="4">
    <location>
        <position position="95"/>
    </location>
    <ligand>
        <name>a divalent metal cation</name>
        <dbReference type="ChEBI" id="CHEBI:60240"/>
        <label>1</label>
    </ligand>
</feature>
<dbReference type="RefSeq" id="WP_075568886.1">
    <property type="nucleotide sequence ID" value="NZ_MSDO01000003.1"/>
</dbReference>